<name>A0A6A5WLK6_9PLEO</name>
<dbReference type="AlphaFoldDB" id="A0A6A5WLK6"/>
<accession>A0A6A5WLK6</accession>
<dbReference type="EMBL" id="ML977576">
    <property type="protein sequence ID" value="KAF2002602.1"/>
    <property type="molecule type" value="Genomic_DNA"/>
</dbReference>
<protein>
    <submittedName>
        <fullName evidence="1">Uncharacterized protein</fullName>
    </submittedName>
</protein>
<dbReference type="Proteomes" id="UP000799779">
    <property type="component" value="Unassembled WGS sequence"/>
</dbReference>
<reference evidence="1" key="1">
    <citation type="journal article" date="2020" name="Stud. Mycol.">
        <title>101 Dothideomycetes genomes: a test case for predicting lifestyles and emergence of pathogens.</title>
        <authorList>
            <person name="Haridas S."/>
            <person name="Albert R."/>
            <person name="Binder M."/>
            <person name="Bloem J."/>
            <person name="Labutti K."/>
            <person name="Salamov A."/>
            <person name="Andreopoulos B."/>
            <person name="Baker S."/>
            <person name="Barry K."/>
            <person name="Bills G."/>
            <person name="Bluhm B."/>
            <person name="Cannon C."/>
            <person name="Castanera R."/>
            <person name="Culley D."/>
            <person name="Daum C."/>
            <person name="Ezra D."/>
            <person name="Gonzalez J."/>
            <person name="Henrissat B."/>
            <person name="Kuo A."/>
            <person name="Liang C."/>
            <person name="Lipzen A."/>
            <person name="Lutzoni F."/>
            <person name="Magnuson J."/>
            <person name="Mondo S."/>
            <person name="Nolan M."/>
            <person name="Ohm R."/>
            <person name="Pangilinan J."/>
            <person name="Park H.-J."/>
            <person name="Ramirez L."/>
            <person name="Alfaro M."/>
            <person name="Sun H."/>
            <person name="Tritt A."/>
            <person name="Yoshinaga Y."/>
            <person name="Zwiers L.-H."/>
            <person name="Turgeon B."/>
            <person name="Goodwin S."/>
            <person name="Spatafora J."/>
            <person name="Crous P."/>
            <person name="Grigoriev I."/>
        </authorList>
    </citation>
    <scope>NUCLEOTIDE SEQUENCE</scope>
    <source>
        <strain evidence="1">CBS 123094</strain>
    </source>
</reference>
<keyword evidence="2" id="KW-1185">Reference proteome</keyword>
<organism evidence="1 2">
    <name type="scientific">Amniculicola lignicola CBS 123094</name>
    <dbReference type="NCBI Taxonomy" id="1392246"/>
    <lineage>
        <taxon>Eukaryota</taxon>
        <taxon>Fungi</taxon>
        <taxon>Dikarya</taxon>
        <taxon>Ascomycota</taxon>
        <taxon>Pezizomycotina</taxon>
        <taxon>Dothideomycetes</taxon>
        <taxon>Pleosporomycetidae</taxon>
        <taxon>Pleosporales</taxon>
        <taxon>Amniculicolaceae</taxon>
        <taxon>Amniculicola</taxon>
    </lineage>
</organism>
<sequence length="188" mass="21390">MITELKMLISVLWAFCKIWKGKQKFMITHEGHLDSNSSIAFAEKWSKHVFRSKYTAGSSKAGGKPDPHPDIAQQEFYDHFEDLCVILNMTRQHDLSQGGAISYADELRKPTGEEHSFSAFLNGRISQRVESHEPVRLVTDMLRSDPACQFALIRELDFFKAPLQSLPMVELPGYSAISMCKETHTQQN</sequence>
<gene>
    <name evidence="1" type="ORF">P154DRAFT_532830</name>
</gene>
<proteinExistence type="predicted"/>
<evidence type="ECO:0000313" key="2">
    <source>
        <dbReference type="Proteomes" id="UP000799779"/>
    </source>
</evidence>
<evidence type="ECO:0000313" key="1">
    <source>
        <dbReference type="EMBL" id="KAF2002602.1"/>
    </source>
</evidence>